<keyword evidence="2" id="KW-1133">Transmembrane helix</keyword>
<feature type="compositionally biased region" description="Basic and acidic residues" evidence="1">
    <location>
        <begin position="339"/>
        <end position="358"/>
    </location>
</feature>
<keyword evidence="2" id="KW-0472">Membrane</keyword>
<dbReference type="OMA" id="IMGRRNK"/>
<dbReference type="AlphaFoldDB" id="A0A1S8AAJ1"/>
<feature type="signal peptide" evidence="3">
    <location>
        <begin position="1"/>
        <end position="19"/>
    </location>
</feature>
<feature type="compositionally biased region" description="Basic and acidic residues" evidence="1">
    <location>
        <begin position="393"/>
        <end position="405"/>
    </location>
</feature>
<name>A0A1S8AAJ1_ROSNE</name>
<evidence type="ECO:0000256" key="3">
    <source>
        <dbReference type="SAM" id="SignalP"/>
    </source>
</evidence>
<sequence>MAKLAFATAASLLLATVRAMPNAALQLQPRATDVSLEPWVTVNEEGKASTVTPVLTTISGTPTVLSGAPHDVTATVFTYTSYGKVITTTASTPPGPTATGGGSGSGSFALCNNLDGPFAPWCRPNGETPLYVGTTYYFTWDPDFFPASNSSDLSNPTNSSTSSNSTVSNVPTVQIVGNHINKTDGTVRLDSPAFMSQFTMARLGYVAIEITDQPLLYQGSQNISTVLVGVVNGTRKELPGPVVTIMRRPGPTSDSKGKLPQGAALYIALPTVFGFIGAIVLGTCLWNRHQRRIQLPSVMGRNYDVSKTGRSRFGLKKRNRAAKASERIQLMEREIAAEGGDVYRDLPDPADRPRRDSDALGSLASTPTDERQMQLGHSAAGDASRTPATGNTFRDELRRQDRERS</sequence>
<gene>
    <name evidence="4" type="ORF">SAMD00023353_6400220</name>
</gene>
<dbReference type="Pfam" id="PF14610">
    <property type="entry name" value="Psg1"/>
    <property type="match status" value="1"/>
</dbReference>
<keyword evidence="2" id="KW-0812">Transmembrane</keyword>
<reference evidence="4" key="1">
    <citation type="submission" date="2016-03" db="EMBL/GenBank/DDBJ databases">
        <title>Draft genome sequence of Rosellinia necatrix.</title>
        <authorList>
            <person name="Kanematsu S."/>
        </authorList>
    </citation>
    <scope>NUCLEOTIDE SEQUENCE [LARGE SCALE GENOMIC DNA]</scope>
    <source>
        <strain evidence="4">W97</strain>
    </source>
</reference>
<dbReference type="OrthoDB" id="4084551at2759"/>
<evidence type="ECO:0000313" key="4">
    <source>
        <dbReference type="EMBL" id="GAW27033.1"/>
    </source>
</evidence>
<dbReference type="EMBL" id="DF977509">
    <property type="protein sequence ID" value="GAW27033.1"/>
    <property type="molecule type" value="Genomic_DNA"/>
</dbReference>
<organism evidence="4">
    <name type="scientific">Rosellinia necatrix</name>
    <name type="common">White root-rot fungus</name>
    <dbReference type="NCBI Taxonomy" id="77044"/>
    <lineage>
        <taxon>Eukaryota</taxon>
        <taxon>Fungi</taxon>
        <taxon>Dikarya</taxon>
        <taxon>Ascomycota</taxon>
        <taxon>Pezizomycotina</taxon>
        <taxon>Sordariomycetes</taxon>
        <taxon>Xylariomycetidae</taxon>
        <taxon>Xylariales</taxon>
        <taxon>Xylariaceae</taxon>
        <taxon>Rosellinia</taxon>
    </lineage>
</organism>
<accession>A0A1S8AAJ1</accession>
<evidence type="ECO:0000256" key="2">
    <source>
        <dbReference type="SAM" id="Phobius"/>
    </source>
</evidence>
<keyword evidence="3" id="KW-0732">Signal</keyword>
<evidence type="ECO:0000256" key="1">
    <source>
        <dbReference type="SAM" id="MobiDB-lite"/>
    </source>
</evidence>
<feature type="transmembrane region" description="Helical" evidence="2">
    <location>
        <begin position="263"/>
        <end position="286"/>
    </location>
</feature>
<feature type="region of interest" description="Disordered" evidence="1">
    <location>
        <begin position="339"/>
        <end position="405"/>
    </location>
</feature>
<evidence type="ECO:0000313" key="5">
    <source>
        <dbReference type="Proteomes" id="UP000054516"/>
    </source>
</evidence>
<feature type="chain" id="PRO_5012887778" evidence="3">
    <location>
        <begin position="20"/>
        <end position="405"/>
    </location>
</feature>
<dbReference type="InterPro" id="IPR028000">
    <property type="entry name" value="Pma1"/>
</dbReference>
<dbReference type="Proteomes" id="UP000054516">
    <property type="component" value="Unassembled WGS sequence"/>
</dbReference>
<proteinExistence type="predicted"/>
<keyword evidence="5" id="KW-1185">Reference proteome</keyword>
<protein>
    <submittedName>
        <fullName evidence="4">Uncharacterized protein</fullName>
    </submittedName>
</protein>